<gene>
    <name evidence="1" type="ORF">g.2974</name>
</gene>
<dbReference type="AlphaFoldDB" id="A0A2S2RBB3"/>
<dbReference type="EMBL" id="GGMS01017797">
    <property type="protein sequence ID" value="MBY87000.1"/>
    <property type="molecule type" value="Transcribed_RNA"/>
</dbReference>
<name>A0A2S2RBB3_9HEMI</name>
<sequence>MRLSSVYSTYRASLTDLRTRFGRIVFRLDKCQVSRHSIIRVHSRKCLIIVELILAISKKILAPPLVLKLQKYICNSGRLPTTGNTHASLLIVIEYIGFPEIP</sequence>
<proteinExistence type="predicted"/>
<protein>
    <submittedName>
        <fullName evidence="1">Uncharacterized protein</fullName>
    </submittedName>
</protein>
<evidence type="ECO:0000313" key="1">
    <source>
        <dbReference type="EMBL" id="MBY87000.1"/>
    </source>
</evidence>
<organism evidence="1">
    <name type="scientific">Sipha flava</name>
    <name type="common">yellow sugarcane aphid</name>
    <dbReference type="NCBI Taxonomy" id="143950"/>
    <lineage>
        <taxon>Eukaryota</taxon>
        <taxon>Metazoa</taxon>
        <taxon>Ecdysozoa</taxon>
        <taxon>Arthropoda</taxon>
        <taxon>Hexapoda</taxon>
        <taxon>Insecta</taxon>
        <taxon>Pterygota</taxon>
        <taxon>Neoptera</taxon>
        <taxon>Paraneoptera</taxon>
        <taxon>Hemiptera</taxon>
        <taxon>Sternorrhyncha</taxon>
        <taxon>Aphidomorpha</taxon>
        <taxon>Aphidoidea</taxon>
        <taxon>Aphididae</taxon>
        <taxon>Sipha</taxon>
    </lineage>
</organism>
<reference evidence="1" key="1">
    <citation type="submission" date="2018-04" db="EMBL/GenBank/DDBJ databases">
        <title>Transcriptome assembly of Sipha flava.</title>
        <authorList>
            <person name="Scully E.D."/>
            <person name="Geib S.M."/>
            <person name="Palmer N.A."/>
            <person name="Koch K."/>
            <person name="Bradshaw J."/>
            <person name="Heng-Moss T."/>
            <person name="Sarath G."/>
        </authorList>
    </citation>
    <scope>NUCLEOTIDE SEQUENCE</scope>
</reference>
<accession>A0A2S2RBB3</accession>